<evidence type="ECO:0000313" key="1">
    <source>
        <dbReference type="EMBL" id="CAF0786577.1"/>
    </source>
</evidence>
<dbReference type="Proteomes" id="UP000677228">
    <property type="component" value="Unassembled WGS sequence"/>
</dbReference>
<gene>
    <name evidence="1" type="ORF">OVA965_LOCUS3905</name>
    <name evidence="2" type="ORF">TMI583_LOCUS3903</name>
</gene>
<dbReference type="EMBL" id="CAJOBA010000981">
    <property type="protein sequence ID" value="CAF3568831.1"/>
    <property type="molecule type" value="Genomic_DNA"/>
</dbReference>
<dbReference type="Proteomes" id="UP000682733">
    <property type="component" value="Unassembled WGS sequence"/>
</dbReference>
<reference evidence="1" key="1">
    <citation type="submission" date="2021-02" db="EMBL/GenBank/DDBJ databases">
        <authorList>
            <person name="Nowell W R."/>
        </authorList>
    </citation>
    <scope>NUCLEOTIDE SEQUENCE</scope>
</reference>
<proteinExistence type="predicted"/>
<organism evidence="1 3">
    <name type="scientific">Didymodactylos carnosus</name>
    <dbReference type="NCBI Taxonomy" id="1234261"/>
    <lineage>
        <taxon>Eukaryota</taxon>
        <taxon>Metazoa</taxon>
        <taxon>Spiralia</taxon>
        <taxon>Gnathifera</taxon>
        <taxon>Rotifera</taxon>
        <taxon>Eurotatoria</taxon>
        <taxon>Bdelloidea</taxon>
        <taxon>Philodinida</taxon>
        <taxon>Philodinidae</taxon>
        <taxon>Didymodactylos</taxon>
    </lineage>
</organism>
<accession>A0A8S2CRS6</accession>
<feature type="non-terminal residue" evidence="1">
    <location>
        <position position="1"/>
    </location>
</feature>
<name>A0A8S2CRS6_9BILA</name>
<evidence type="ECO:0000313" key="2">
    <source>
        <dbReference type="EMBL" id="CAF3568831.1"/>
    </source>
</evidence>
<dbReference type="AlphaFoldDB" id="A0A8S2CRS6"/>
<comment type="caution">
    <text evidence="1">The sequence shown here is derived from an EMBL/GenBank/DDBJ whole genome shotgun (WGS) entry which is preliminary data.</text>
</comment>
<protein>
    <submittedName>
        <fullName evidence="1">Uncharacterized protein</fullName>
    </submittedName>
</protein>
<dbReference type="EMBL" id="CAJNOK010000981">
    <property type="protein sequence ID" value="CAF0786577.1"/>
    <property type="molecule type" value="Genomic_DNA"/>
</dbReference>
<sequence>MQIALEVDIDIDYISCAYSVICLHTIEYKNGFAITVELVKLDDTD</sequence>
<evidence type="ECO:0000313" key="3">
    <source>
        <dbReference type="Proteomes" id="UP000677228"/>
    </source>
</evidence>